<feature type="domain" description="Maltose/galactoside acetyltransferase" evidence="6">
    <location>
        <begin position="5"/>
        <end position="60"/>
    </location>
</feature>
<evidence type="ECO:0000313" key="7">
    <source>
        <dbReference type="EMBL" id="MBD8040197.1"/>
    </source>
</evidence>
<evidence type="ECO:0000256" key="2">
    <source>
        <dbReference type="ARBA" id="ARBA00022679"/>
    </source>
</evidence>
<sequence>METEKMKMKAGKLYDANYDKELLAERAACADLTYELNQLRPSKAEERDALVRRILGKVKGNCTIVSPFFCDYGYHIEVGENFFANMNCVILDEAPVKFGDNVFVAPNCGFYTAGHPLDAERRNQGLEYARPITVGDDVWIGAGVSVLPGVTIGRGAVIGAGSVVNRDIPPRVLAAGNPCRVIREITEEDKKRYTENV</sequence>
<dbReference type="CDD" id="cd03357">
    <property type="entry name" value="LbH_MAT_GAT"/>
    <property type="match status" value="1"/>
</dbReference>
<evidence type="ECO:0000256" key="3">
    <source>
        <dbReference type="ARBA" id="ARBA00022737"/>
    </source>
</evidence>
<dbReference type="InterPro" id="IPR001451">
    <property type="entry name" value="Hexapep"/>
</dbReference>
<evidence type="ECO:0000256" key="4">
    <source>
        <dbReference type="ARBA" id="ARBA00023315"/>
    </source>
</evidence>
<keyword evidence="4 5" id="KW-0012">Acyltransferase</keyword>
<dbReference type="Pfam" id="PF12464">
    <property type="entry name" value="Mac"/>
    <property type="match status" value="1"/>
</dbReference>
<dbReference type="InterPro" id="IPR011004">
    <property type="entry name" value="Trimer_LpxA-like_sf"/>
</dbReference>
<accession>A0ABR8Y7S4</accession>
<evidence type="ECO:0000256" key="1">
    <source>
        <dbReference type="ARBA" id="ARBA00007274"/>
    </source>
</evidence>
<dbReference type="PANTHER" id="PTHR43017:SF1">
    <property type="entry name" value="ACETYLTRANSFERASE YJL218W-RELATED"/>
    <property type="match status" value="1"/>
</dbReference>
<dbReference type="RefSeq" id="WP_191763631.1">
    <property type="nucleotide sequence ID" value="NZ_JACSPP010000016.1"/>
</dbReference>
<dbReference type="EMBL" id="JACSPP010000016">
    <property type="protein sequence ID" value="MBD8040197.1"/>
    <property type="molecule type" value="Genomic_DNA"/>
</dbReference>
<evidence type="ECO:0000256" key="5">
    <source>
        <dbReference type="RuleBase" id="RU367021"/>
    </source>
</evidence>
<reference evidence="7 8" key="1">
    <citation type="submission" date="2020-08" db="EMBL/GenBank/DDBJ databases">
        <title>A Genomic Blueprint of the Chicken Gut Microbiome.</title>
        <authorList>
            <person name="Gilroy R."/>
            <person name="Ravi A."/>
            <person name="Getino M."/>
            <person name="Pursley I."/>
            <person name="Horton D.L."/>
            <person name="Alikhan N.-F."/>
            <person name="Baker D."/>
            <person name="Gharbi K."/>
            <person name="Hall N."/>
            <person name="Watson M."/>
            <person name="Adriaenssens E.M."/>
            <person name="Foster-Nyarko E."/>
            <person name="Jarju S."/>
            <person name="Secka A."/>
            <person name="Antonio M."/>
            <person name="Oren A."/>
            <person name="Chaudhuri R."/>
            <person name="La Ragione R.M."/>
            <person name="Hildebrand F."/>
            <person name="Pallen M.J."/>
        </authorList>
    </citation>
    <scope>NUCLEOTIDE SEQUENCE [LARGE SCALE GENOMIC DNA]</scope>
    <source>
        <strain evidence="7 8">Sa1CVN1</strain>
    </source>
</reference>
<dbReference type="Pfam" id="PF00132">
    <property type="entry name" value="Hexapep"/>
    <property type="match status" value="1"/>
</dbReference>
<dbReference type="SMART" id="SM01266">
    <property type="entry name" value="Mac"/>
    <property type="match status" value="1"/>
</dbReference>
<proteinExistence type="inferred from homology"/>
<dbReference type="InterPro" id="IPR039369">
    <property type="entry name" value="LacA-like"/>
</dbReference>
<dbReference type="InterPro" id="IPR024688">
    <property type="entry name" value="Mac_dom"/>
</dbReference>
<dbReference type="Proteomes" id="UP000620874">
    <property type="component" value="Unassembled WGS sequence"/>
</dbReference>
<dbReference type="InterPro" id="IPR018357">
    <property type="entry name" value="Hexapep_transf_CS"/>
</dbReference>
<dbReference type="SUPFAM" id="SSF51161">
    <property type="entry name" value="Trimeric LpxA-like enzymes"/>
    <property type="match status" value="1"/>
</dbReference>
<dbReference type="EC" id="2.3.1.-" evidence="5"/>
<dbReference type="PROSITE" id="PS00101">
    <property type="entry name" value="HEXAPEP_TRANSFERASES"/>
    <property type="match status" value="1"/>
</dbReference>
<keyword evidence="3" id="KW-0677">Repeat</keyword>
<comment type="caution">
    <text evidence="7">The sequence shown here is derived from an EMBL/GenBank/DDBJ whole genome shotgun (WGS) entry which is preliminary data.</text>
</comment>
<organism evidence="7 8">
    <name type="scientific">Phocaeicola intestinalis</name>
    <dbReference type="NCBI Taxonomy" id="2762212"/>
    <lineage>
        <taxon>Bacteria</taxon>
        <taxon>Pseudomonadati</taxon>
        <taxon>Bacteroidota</taxon>
        <taxon>Bacteroidia</taxon>
        <taxon>Bacteroidales</taxon>
        <taxon>Bacteroidaceae</taxon>
        <taxon>Phocaeicola</taxon>
    </lineage>
</organism>
<protein>
    <recommendedName>
        <fullName evidence="5">Acetyltransferase</fullName>
        <ecNumber evidence="5">2.3.1.-</ecNumber>
    </recommendedName>
</protein>
<evidence type="ECO:0000259" key="6">
    <source>
        <dbReference type="SMART" id="SM01266"/>
    </source>
</evidence>
<gene>
    <name evidence="7" type="ORF">H9625_07010</name>
</gene>
<comment type="similarity">
    <text evidence="1 5">Belongs to the transferase hexapeptide repeat family.</text>
</comment>
<dbReference type="PANTHER" id="PTHR43017">
    <property type="entry name" value="GALACTOSIDE O-ACETYLTRANSFERASE"/>
    <property type="match status" value="1"/>
</dbReference>
<keyword evidence="2 5" id="KW-0808">Transferase</keyword>
<dbReference type="Gene3D" id="2.160.10.10">
    <property type="entry name" value="Hexapeptide repeat proteins"/>
    <property type="match status" value="1"/>
</dbReference>
<keyword evidence="8" id="KW-1185">Reference proteome</keyword>
<evidence type="ECO:0000313" key="8">
    <source>
        <dbReference type="Proteomes" id="UP000620874"/>
    </source>
</evidence>
<name>A0ABR8Y7S4_9BACT</name>